<dbReference type="PANTHER" id="PTHR42953:SF1">
    <property type="entry name" value="METAL-BINDING PROTEIN HI_0362-RELATED"/>
    <property type="match status" value="1"/>
</dbReference>
<dbReference type="PRINTS" id="PR00690">
    <property type="entry name" value="ADHESNFAMILY"/>
</dbReference>
<accession>A0ABR8DCH1</accession>
<comment type="subcellular location">
    <subcellularLocation>
        <location evidence="1">Cell envelope</location>
    </subcellularLocation>
</comment>
<evidence type="ECO:0000256" key="2">
    <source>
        <dbReference type="ARBA" id="ARBA00022448"/>
    </source>
</evidence>
<organism evidence="6 7">
    <name type="scientific">Anabaena azotica FACHB-119</name>
    <dbReference type="NCBI Taxonomy" id="947527"/>
    <lineage>
        <taxon>Bacteria</taxon>
        <taxon>Bacillati</taxon>
        <taxon>Cyanobacteriota</taxon>
        <taxon>Cyanophyceae</taxon>
        <taxon>Nostocales</taxon>
        <taxon>Nostocaceae</taxon>
        <taxon>Anabaena</taxon>
        <taxon>Anabaena azotica</taxon>
    </lineage>
</organism>
<keyword evidence="3" id="KW-0479">Metal-binding</keyword>
<dbReference type="Proteomes" id="UP000661112">
    <property type="component" value="Unassembled WGS sequence"/>
</dbReference>
<dbReference type="PANTHER" id="PTHR42953">
    <property type="entry name" value="HIGH-AFFINITY ZINC UPTAKE SYSTEM PROTEIN ZNUA-RELATED"/>
    <property type="match status" value="1"/>
</dbReference>
<evidence type="ECO:0000256" key="3">
    <source>
        <dbReference type="ARBA" id="ARBA00022723"/>
    </source>
</evidence>
<dbReference type="SUPFAM" id="SSF53807">
    <property type="entry name" value="Helical backbone' metal receptor"/>
    <property type="match status" value="1"/>
</dbReference>
<evidence type="ECO:0000256" key="5">
    <source>
        <dbReference type="RuleBase" id="RU003512"/>
    </source>
</evidence>
<dbReference type="EMBL" id="JACJSG010000064">
    <property type="protein sequence ID" value="MBD2504930.1"/>
    <property type="molecule type" value="Genomic_DNA"/>
</dbReference>
<evidence type="ECO:0000256" key="4">
    <source>
        <dbReference type="ARBA" id="ARBA00022729"/>
    </source>
</evidence>
<sequence>MKGITSSHPLLLKLLLVIFVSGFFGCRNQTTNTSITQATNVVDQNLPKVVATTTVLCDLTRQIAENTINLICLIPPNQFPQTYQANAEDSSAIEQANLILYNGYNLEPQLIKQIKATKNSASKIAVSQIAVPKPQQFIANGRRVNNPYIWHNPKNASKMLEVINSNLNKLEPSNTNIYNENTKRIKSELTQLDKWIKLKVATIPKEKRRLITTSNAIDYYTKAYGIPSVTLGSEAQATEQRVKNLVKFVQKSNVPTIFADMLDTSKVMESVATEAQVNLSQRQLYTQGLGEPTSDGDTYQNMMVANTRTIVEGLGGTYLIFQPKARN</sequence>
<dbReference type="Pfam" id="PF01297">
    <property type="entry name" value="ZnuA"/>
    <property type="match status" value="1"/>
</dbReference>
<dbReference type="InterPro" id="IPR006129">
    <property type="entry name" value="AdhesinB"/>
</dbReference>
<name>A0ABR8DCH1_9NOST</name>
<comment type="similarity">
    <text evidence="5">Belongs to the bacterial solute-binding protein 9 family.</text>
</comment>
<protein>
    <submittedName>
        <fullName evidence="6">Zinc ABC transporter substrate-binding protein</fullName>
    </submittedName>
</protein>
<dbReference type="InterPro" id="IPR006127">
    <property type="entry name" value="ZnuA-like"/>
</dbReference>
<dbReference type="PRINTS" id="PR00691">
    <property type="entry name" value="ADHESINB"/>
</dbReference>
<gene>
    <name evidence="6" type="ORF">H6G83_30750</name>
</gene>
<evidence type="ECO:0000313" key="7">
    <source>
        <dbReference type="Proteomes" id="UP000661112"/>
    </source>
</evidence>
<reference evidence="6 7" key="1">
    <citation type="journal article" date="2020" name="ISME J.">
        <title>Comparative genomics reveals insights into cyanobacterial evolution and habitat adaptation.</title>
        <authorList>
            <person name="Chen M.Y."/>
            <person name="Teng W.K."/>
            <person name="Zhao L."/>
            <person name="Hu C.X."/>
            <person name="Zhou Y.K."/>
            <person name="Han B.P."/>
            <person name="Song L.R."/>
            <person name="Shu W.S."/>
        </authorList>
    </citation>
    <scope>NUCLEOTIDE SEQUENCE [LARGE SCALE GENOMIC DNA]</scope>
    <source>
        <strain evidence="6 7">FACHB-119</strain>
    </source>
</reference>
<comment type="caution">
    <text evidence="6">The sequence shown here is derived from an EMBL/GenBank/DDBJ whole genome shotgun (WGS) entry which is preliminary data.</text>
</comment>
<keyword evidence="2 5" id="KW-0813">Transport</keyword>
<dbReference type="Gene3D" id="3.40.50.1980">
    <property type="entry name" value="Nitrogenase molybdenum iron protein domain"/>
    <property type="match status" value="2"/>
</dbReference>
<proteinExistence type="inferred from homology"/>
<dbReference type="InterPro" id="IPR006128">
    <property type="entry name" value="Lipoprotein_PsaA-like"/>
</dbReference>
<evidence type="ECO:0000256" key="1">
    <source>
        <dbReference type="ARBA" id="ARBA00004196"/>
    </source>
</evidence>
<dbReference type="InterPro" id="IPR050492">
    <property type="entry name" value="Bact_metal-bind_prot9"/>
</dbReference>
<evidence type="ECO:0000313" key="6">
    <source>
        <dbReference type="EMBL" id="MBD2504930.1"/>
    </source>
</evidence>
<keyword evidence="4" id="KW-0732">Signal</keyword>
<keyword evidence="7" id="KW-1185">Reference proteome</keyword>
<dbReference type="PROSITE" id="PS51257">
    <property type="entry name" value="PROKAR_LIPOPROTEIN"/>
    <property type="match status" value="1"/>
</dbReference>